<dbReference type="Gene3D" id="2.60.40.3440">
    <property type="match status" value="5"/>
</dbReference>
<sequence length="1202" mass="125745">MGTNDQNPDGPAGTEVFTLVSGPSNGALVFNADGTYTYTPNGGYLGADSFEYQVCDGGSPVACDTATVYIEVQPLGGPDNAPPVANADTNTTEVGVPVSGNVLSNDYDPDGDTFTVTGNTAPSNGTVVIDPVTGAYTYTPAPGFEGQDTFEYTICDSGAPSLCDTATVTITVVPDAGNITVANDDSYYGYPDADITGNVSDNDSDPEGDAQTVSTVPVSGPANGTLVLNADGSFTYTPGAGFSGTDQFVYSVSDDGSPVATDQATVYIIIDPNAGGNEILAIDDINDTFVDLPVSGDVGTNDQNPDGPAGTEVFTLVSGPSNGALVFNADGTYTYTPNGGYLGADSFEYQVCDGGSPVACDTATVTIKVVGDPILENDPPIANNDTNVTEIDVPVSGNVIVNDYDLDNDPIVITQNTSPINGTVVLNPDGTYIYTPNLGYVGEDTFEYTICDNGNPALCDTAIVTIYIIADEGNITVANDDSYYTEINQPINGNVLINDSDPEGDTQTVDVNLSPISGPNNGTVTINSNGSFVYTPNTDFTGTDQFVYSIFDNGNPVATNQATVYILIEETPAPAIAIIKTGVFNDENGDDCTNVAETITYTFTVTNEGNVPLDNISVTDPLLETPNPIVPIVLVSGDNGDGILQEGETWIFEANFTLTQNNIDSGEISNQATVEGTGPDQTIVTDLSDENSILEDDPTVIGLCQQPAIDIVKTSSYDDGGDCSQPGELIEYTFSVTNQGNVSLSAVSVDDALLGGNVPGPVSGDTDGDGELDVDETWIYTGSYAITQADIDAGEVVNTATAEATAPDGTLVSDASGGSVGVDDPTVTVLCQQPAIALIKIATPSDENGNGCADLGETIVYTFDVKNTGNVELTDVIITDPLVAVIGGPITLAAGANDTTTFSAIYTVTQVDVDLGLVENQATAEGSYNGGVVIDISDDSSYLEDDPTVVDLCDLPPVEPSITLEKTGVFDDNNGNLSASAGETVSYVFSVTNTGNVPLYNITIDDQLPGIIISGGPIAELLPGETDSSTFTAVYTLVQQDIINREVVNQANVFATDPDNNEVSDLSDDPTDLTNEDLEGDGEPDDPTVVILPVVEAGNFEIFNGITPNGDGYNDYFWIQGIHNYPNNNVKIYNRWGVLVYETDGYGRGDDDSENTFRGISEGRVTVQQNKELPTGTYYYILTFPAENPGKSSYNGYLYINR</sequence>
<dbReference type="PANTHER" id="PTHR34720">
    <property type="entry name" value="MICROCYSTIN DEPENDENT PROTEIN"/>
    <property type="match status" value="1"/>
</dbReference>
<dbReference type="PANTHER" id="PTHR34720:SF9">
    <property type="entry name" value="BLR4714 PROTEIN"/>
    <property type="match status" value="1"/>
</dbReference>
<organism evidence="3 4">
    <name type="scientific">Aequorivita echinoideorum</name>
    <dbReference type="NCBI Taxonomy" id="1549647"/>
    <lineage>
        <taxon>Bacteria</taxon>
        <taxon>Pseudomonadati</taxon>
        <taxon>Bacteroidota</taxon>
        <taxon>Flavobacteriia</taxon>
        <taxon>Flavobacteriales</taxon>
        <taxon>Flavobacteriaceae</taxon>
        <taxon>Aequorivita</taxon>
    </lineage>
</organism>
<evidence type="ECO:0000256" key="1">
    <source>
        <dbReference type="SAM" id="MobiDB-lite"/>
    </source>
</evidence>
<dbReference type="InterPro" id="IPR026341">
    <property type="entry name" value="T9SS_type_B"/>
</dbReference>
<dbReference type="NCBIfam" id="TIGR04131">
    <property type="entry name" value="Bac_Flav_CTERM"/>
    <property type="match status" value="1"/>
</dbReference>
<dbReference type="NCBIfam" id="TIGR01451">
    <property type="entry name" value="B_ant_repeat"/>
    <property type="match status" value="4"/>
</dbReference>
<feature type="region of interest" description="Disordered" evidence="1">
    <location>
        <begin position="1056"/>
        <end position="1086"/>
    </location>
</feature>
<evidence type="ECO:0000259" key="2">
    <source>
        <dbReference type="Pfam" id="PF24346"/>
    </source>
</evidence>
<gene>
    <name evidence="3" type="ORF">KIV10_09170</name>
</gene>
<dbReference type="InterPro" id="IPR055354">
    <property type="entry name" value="DUF7507"/>
</dbReference>
<comment type="caution">
    <text evidence="3">The sequence shown here is derived from an EMBL/GenBank/DDBJ whole genome shotgun (WGS) entry which is preliminary data.</text>
</comment>
<dbReference type="InterPro" id="IPR047589">
    <property type="entry name" value="DUF11_rpt"/>
</dbReference>
<reference evidence="3 4" key="1">
    <citation type="submission" date="2021-05" db="EMBL/GenBank/DDBJ databases">
        <title>Aequorivita echinoideorum JCM 30378 genome.</title>
        <authorList>
            <person name="Zhang H."/>
            <person name="Li C."/>
        </authorList>
    </citation>
    <scope>NUCLEOTIDE SEQUENCE [LARGE SCALE GENOMIC DNA]</scope>
    <source>
        <strain evidence="3 4">JCM30378</strain>
    </source>
</reference>
<evidence type="ECO:0000313" key="4">
    <source>
        <dbReference type="Proteomes" id="UP001297092"/>
    </source>
</evidence>
<dbReference type="Gene3D" id="2.60.40.2810">
    <property type="match status" value="1"/>
</dbReference>
<proteinExistence type="predicted"/>
<dbReference type="NCBIfam" id="NF012211">
    <property type="entry name" value="tand_rpt_95"/>
    <property type="match status" value="6"/>
</dbReference>
<keyword evidence="4" id="KW-1185">Reference proteome</keyword>
<dbReference type="Proteomes" id="UP001297092">
    <property type="component" value="Unassembled WGS sequence"/>
</dbReference>
<evidence type="ECO:0000313" key="3">
    <source>
        <dbReference type="EMBL" id="MBT0608351.1"/>
    </source>
</evidence>
<name>A0ABS5S571_9FLAO</name>
<dbReference type="Pfam" id="PF24346">
    <property type="entry name" value="DUF7507"/>
    <property type="match status" value="4"/>
</dbReference>
<feature type="domain" description="DUF7507" evidence="2">
    <location>
        <begin position="573"/>
        <end position="686"/>
    </location>
</feature>
<dbReference type="EMBL" id="JAHCTB010000003">
    <property type="protein sequence ID" value="MBT0608351.1"/>
    <property type="molecule type" value="Genomic_DNA"/>
</dbReference>
<dbReference type="Pfam" id="PF17963">
    <property type="entry name" value="Big_9"/>
    <property type="match status" value="6"/>
</dbReference>
<feature type="domain" description="DUF7507" evidence="2">
    <location>
        <begin position="706"/>
        <end position="814"/>
    </location>
</feature>
<accession>A0ABS5S571</accession>
<protein>
    <submittedName>
        <fullName evidence="3">Tandem-95 repeat protein</fullName>
    </submittedName>
</protein>
<dbReference type="Pfam" id="PF13585">
    <property type="entry name" value="CHU_C"/>
    <property type="match status" value="1"/>
</dbReference>
<feature type="compositionally biased region" description="Acidic residues" evidence="1">
    <location>
        <begin position="1059"/>
        <end position="1086"/>
    </location>
</feature>
<feature type="domain" description="DUF7507" evidence="2">
    <location>
        <begin position="959"/>
        <end position="1065"/>
    </location>
</feature>
<feature type="domain" description="DUF7507" evidence="2">
    <location>
        <begin position="833"/>
        <end position="932"/>
    </location>
</feature>